<accession>A0A3S3QPT9</accession>
<name>A0A3S3QPT9_9MAGN</name>
<dbReference type="Proteomes" id="UP000283530">
    <property type="component" value="Unassembled WGS sequence"/>
</dbReference>
<comment type="caution">
    <text evidence="1">The sequence shown here is derived from an EMBL/GenBank/DDBJ whole genome shotgun (WGS) entry which is preliminary data.</text>
</comment>
<keyword evidence="2" id="KW-1185">Reference proteome</keyword>
<dbReference type="EMBL" id="QPKB01000006">
    <property type="protein sequence ID" value="RWR87756.1"/>
    <property type="molecule type" value="Genomic_DNA"/>
</dbReference>
<proteinExistence type="predicted"/>
<gene>
    <name evidence="1" type="ORF">CKAN_01671200</name>
</gene>
<dbReference type="OrthoDB" id="10434907at2759"/>
<reference evidence="1 2" key="1">
    <citation type="journal article" date="2019" name="Nat. Plants">
        <title>Stout camphor tree genome fills gaps in understanding of flowering plant genome evolution.</title>
        <authorList>
            <person name="Chaw S.M."/>
            <person name="Liu Y.C."/>
            <person name="Wu Y.W."/>
            <person name="Wang H.Y."/>
            <person name="Lin C.I."/>
            <person name="Wu C.S."/>
            <person name="Ke H.M."/>
            <person name="Chang L.Y."/>
            <person name="Hsu C.Y."/>
            <person name="Yang H.T."/>
            <person name="Sudianto E."/>
            <person name="Hsu M.H."/>
            <person name="Wu K.P."/>
            <person name="Wang L.N."/>
            <person name="Leebens-Mack J.H."/>
            <person name="Tsai I.J."/>
        </authorList>
    </citation>
    <scope>NUCLEOTIDE SEQUENCE [LARGE SCALE GENOMIC DNA]</scope>
    <source>
        <strain evidence="2">cv. Chaw 1501</strain>
        <tissue evidence="1">Young leaves</tissue>
    </source>
</reference>
<evidence type="ECO:0000313" key="1">
    <source>
        <dbReference type="EMBL" id="RWR87756.1"/>
    </source>
</evidence>
<dbReference type="AlphaFoldDB" id="A0A3S3QPT9"/>
<organism evidence="1 2">
    <name type="scientific">Cinnamomum micranthum f. kanehirae</name>
    <dbReference type="NCBI Taxonomy" id="337451"/>
    <lineage>
        <taxon>Eukaryota</taxon>
        <taxon>Viridiplantae</taxon>
        <taxon>Streptophyta</taxon>
        <taxon>Embryophyta</taxon>
        <taxon>Tracheophyta</taxon>
        <taxon>Spermatophyta</taxon>
        <taxon>Magnoliopsida</taxon>
        <taxon>Magnoliidae</taxon>
        <taxon>Laurales</taxon>
        <taxon>Lauraceae</taxon>
        <taxon>Cinnamomum</taxon>
    </lineage>
</organism>
<evidence type="ECO:0000313" key="2">
    <source>
        <dbReference type="Proteomes" id="UP000283530"/>
    </source>
</evidence>
<sequence>MSRLQCHCCGRQMVLSRRGEEVVGVSTDKEVDGDQNGVVGVEGNGVYMGFWVVGTVGVWEVGDGCNFSVVEGGGYRCVWEVVDASKEYEVVDASKEYEVVEGGGYRCVWEVVDASKEYEVVEGGAYRCVWDQVVDASKEYEVVEGGVYRCVWEVVDASKEYEVVEGDAYRCVWEVVDASKEYEVGFSRVDGHDLVEWGGECGVEDSGGDGGGENDEVVEVAYGGKEEVGFLHRRKRQQLKGEHGTGAKQRNPCCSLLY</sequence>
<protein>
    <submittedName>
        <fullName evidence="1">Uncharacterized protein</fullName>
    </submittedName>
</protein>